<gene>
    <name evidence="3" type="ORF">ACJMK2_029658</name>
</gene>
<feature type="signal peptide" evidence="2">
    <location>
        <begin position="1"/>
        <end position="23"/>
    </location>
</feature>
<evidence type="ECO:0000313" key="4">
    <source>
        <dbReference type="Proteomes" id="UP001634394"/>
    </source>
</evidence>
<protein>
    <submittedName>
        <fullName evidence="3">Uncharacterized protein</fullName>
    </submittedName>
</protein>
<evidence type="ECO:0000313" key="3">
    <source>
        <dbReference type="EMBL" id="KAL3883390.1"/>
    </source>
</evidence>
<proteinExistence type="predicted"/>
<feature type="region of interest" description="Disordered" evidence="1">
    <location>
        <begin position="27"/>
        <end position="65"/>
    </location>
</feature>
<feature type="chain" id="PRO_5044803132" evidence="2">
    <location>
        <begin position="24"/>
        <end position="65"/>
    </location>
</feature>
<organism evidence="3 4">
    <name type="scientific">Sinanodonta woodiana</name>
    <name type="common">Chinese pond mussel</name>
    <name type="synonym">Anodonta woodiana</name>
    <dbReference type="NCBI Taxonomy" id="1069815"/>
    <lineage>
        <taxon>Eukaryota</taxon>
        <taxon>Metazoa</taxon>
        <taxon>Spiralia</taxon>
        <taxon>Lophotrochozoa</taxon>
        <taxon>Mollusca</taxon>
        <taxon>Bivalvia</taxon>
        <taxon>Autobranchia</taxon>
        <taxon>Heteroconchia</taxon>
        <taxon>Palaeoheterodonta</taxon>
        <taxon>Unionida</taxon>
        <taxon>Unionoidea</taxon>
        <taxon>Unionidae</taxon>
        <taxon>Unioninae</taxon>
        <taxon>Sinanodonta</taxon>
    </lineage>
</organism>
<evidence type="ECO:0000256" key="2">
    <source>
        <dbReference type="SAM" id="SignalP"/>
    </source>
</evidence>
<keyword evidence="4" id="KW-1185">Reference proteome</keyword>
<comment type="caution">
    <text evidence="3">The sequence shown here is derived from an EMBL/GenBank/DDBJ whole genome shotgun (WGS) entry which is preliminary data.</text>
</comment>
<dbReference type="EMBL" id="JBJQND010000003">
    <property type="protein sequence ID" value="KAL3883390.1"/>
    <property type="molecule type" value="Genomic_DNA"/>
</dbReference>
<name>A0ABD3XEQ8_SINWO</name>
<keyword evidence="2" id="KW-0732">Signal</keyword>
<accession>A0ABD3XEQ8</accession>
<dbReference type="Proteomes" id="UP001634394">
    <property type="component" value="Unassembled WGS sequence"/>
</dbReference>
<evidence type="ECO:0000256" key="1">
    <source>
        <dbReference type="SAM" id="MobiDB-lite"/>
    </source>
</evidence>
<sequence>MPNHFVLFLLVSMSAWTLMATMAAFDPNNLPAPMPTTTQSYLPGQGPPVSGLTPQPNKDAPPSSG</sequence>
<dbReference type="AlphaFoldDB" id="A0ABD3XEQ8"/>
<reference evidence="3 4" key="1">
    <citation type="submission" date="2024-11" db="EMBL/GenBank/DDBJ databases">
        <title>Chromosome-level genome assembly of the freshwater bivalve Anodonta woodiana.</title>
        <authorList>
            <person name="Chen X."/>
        </authorList>
    </citation>
    <scope>NUCLEOTIDE SEQUENCE [LARGE SCALE GENOMIC DNA]</scope>
    <source>
        <strain evidence="3">MN2024</strain>
        <tissue evidence="3">Gills</tissue>
    </source>
</reference>